<dbReference type="GeneID" id="13291548"/>
<feature type="compositionally biased region" description="Low complexity" evidence="3">
    <location>
        <begin position="240"/>
        <end position="249"/>
    </location>
</feature>
<dbReference type="GO" id="GO:0033063">
    <property type="term" value="C:Rad51B-Rad51C-Rad51D-XRCC2 complex"/>
    <property type="evidence" value="ECO:0007669"/>
    <property type="project" value="TreeGrafter"/>
</dbReference>
<dbReference type="VEuPathDB" id="FungiDB:LEMA_P016550.1"/>
<dbReference type="GO" id="GO:0008094">
    <property type="term" value="F:ATP-dependent activity, acting on DNA"/>
    <property type="evidence" value="ECO:0007669"/>
    <property type="project" value="TreeGrafter"/>
</dbReference>
<feature type="compositionally biased region" description="Pro residues" evidence="3">
    <location>
        <begin position="250"/>
        <end position="261"/>
    </location>
</feature>
<comment type="subcellular location">
    <subcellularLocation>
        <location evidence="1">Nucleus</location>
    </subcellularLocation>
</comment>
<dbReference type="Gene3D" id="3.40.50.300">
    <property type="entry name" value="P-loop containing nucleotide triphosphate hydrolases"/>
    <property type="match status" value="1"/>
</dbReference>
<evidence type="ECO:0000313" key="5">
    <source>
        <dbReference type="Proteomes" id="UP000002668"/>
    </source>
</evidence>
<evidence type="ECO:0000256" key="2">
    <source>
        <dbReference type="ARBA" id="ARBA00023242"/>
    </source>
</evidence>
<keyword evidence="2" id="KW-0539">Nucleus</keyword>
<dbReference type="GO" id="GO:0007131">
    <property type="term" value="P:reciprocal meiotic recombination"/>
    <property type="evidence" value="ECO:0007669"/>
    <property type="project" value="TreeGrafter"/>
</dbReference>
<dbReference type="GO" id="GO:0000400">
    <property type="term" value="F:four-way junction DNA binding"/>
    <property type="evidence" value="ECO:0007669"/>
    <property type="project" value="TreeGrafter"/>
</dbReference>
<dbReference type="GO" id="GO:0003697">
    <property type="term" value="F:single-stranded DNA binding"/>
    <property type="evidence" value="ECO:0007669"/>
    <property type="project" value="TreeGrafter"/>
</dbReference>
<feature type="region of interest" description="Disordered" evidence="3">
    <location>
        <begin position="203"/>
        <end position="264"/>
    </location>
</feature>
<protein>
    <submittedName>
        <fullName evidence="4">Predicted protein</fullName>
    </submittedName>
</protein>
<dbReference type="GO" id="GO:0000724">
    <property type="term" value="P:double-strand break repair via homologous recombination"/>
    <property type="evidence" value="ECO:0007669"/>
    <property type="project" value="TreeGrafter"/>
</dbReference>
<dbReference type="GO" id="GO:0005815">
    <property type="term" value="C:microtubule organizing center"/>
    <property type="evidence" value="ECO:0007669"/>
    <property type="project" value="TreeGrafter"/>
</dbReference>
<dbReference type="InterPro" id="IPR027417">
    <property type="entry name" value="P-loop_NTPase"/>
</dbReference>
<dbReference type="GO" id="GO:0042148">
    <property type="term" value="P:DNA strand invasion"/>
    <property type="evidence" value="ECO:0007669"/>
    <property type="project" value="TreeGrafter"/>
</dbReference>
<dbReference type="OMA" id="AGAICRM"/>
<keyword evidence="5" id="KW-1185">Reference proteome</keyword>
<dbReference type="GO" id="GO:0005657">
    <property type="term" value="C:replication fork"/>
    <property type="evidence" value="ECO:0007669"/>
    <property type="project" value="TreeGrafter"/>
</dbReference>
<name>E5AA34_LEPMJ</name>
<dbReference type="eggNOG" id="ENOG502SGEW">
    <property type="taxonomic scope" value="Eukaryota"/>
</dbReference>
<reference evidence="5" key="1">
    <citation type="journal article" date="2011" name="Nat. Commun.">
        <title>Effector diversification within compartments of the Leptosphaeria maculans genome affected by Repeat-Induced Point mutations.</title>
        <authorList>
            <person name="Rouxel T."/>
            <person name="Grandaubert J."/>
            <person name="Hane J.K."/>
            <person name="Hoede C."/>
            <person name="van de Wouw A.P."/>
            <person name="Couloux A."/>
            <person name="Dominguez V."/>
            <person name="Anthouard V."/>
            <person name="Bally P."/>
            <person name="Bourras S."/>
            <person name="Cozijnsen A.J."/>
            <person name="Ciuffetti L.M."/>
            <person name="Degrave A."/>
            <person name="Dilmaghani A."/>
            <person name="Duret L."/>
            <person name="Fudal I."/>
            <person name="Goodwin S.B."/>
            <person name="Gout L."/>
            <person name="Glaser N."/>
            <person name="Linglin J."/>
            <person name="Kema G.H.J."/>
            <person name="Lapalu N."/>
            <person name="Lawrence C.B."/>
            <person name="May K."/>
            <person name="Meyer M."/>
            <person name="Ollivier B."/>
            <person name="Poulain J."/>
            <person name="Schoch C.L."/>
            <person name="Simon A."/>
            <person name="Spatafora J.W."/>
            <person name="Stachowiak A."/>
            <person name="Turgeon B.G."/>
            <person name="Tyler B.M."/>
            <person name="Vincent D."/>
            <person name="Weissenbach J."/>
            <person name="Amselem J."/>
            <person name="Quesneville H."/>
            <person name="Oliver R.P."/>
            <person name="Wincker P."/>
            <person name="Balesdent M.-H."/>
            <person name="Howlett B.J."/>
        </authorList>
    </citation>
    <scope>NUCLEOTIDE SEQUENCE [LARGE SCALE GENOMIC DNA]</scope>
    <source>
        <strain evidence="5">JN3 / isolate v23.1.3 / race Av1-4-5-6-7-8</strain>
    </source>
</reference>
<dbReference type="PANTHER" id="PTHR46457">
    <property type="entry name" value="DNA REPAIR PROTEIN RAD51 HOMOLOG 4"/>
    <property type="match status" value="1"/>
</dbReference>
<dbReference type="STRING" id="985895.E5AA34"/>
<dbReference type="InParanoid" id="E5AA34"/>
<gene>
    <name evidence="4" type="ORF">LEMA_P016550.1</name>
</gene>
<proteinExistence type="predicted"/>
<dbReference type="PANTHER" id="PTHR46457:SF1">
    <property type="entry name" value="DNA REPAIR PROTEIN RAD51 HOMOLOG 4"/>
    <property type="match status" value="1"/>
</dbReference>
<dbReference type="GO" id="GO:0000723">
    <property type="term" value="P:telomere maintenance"/>
    <property type="evidence" value="ECO:0007669"/>
    <property type="project" value="TreeGrafter"/>
</dbReference>
<dbReference type="HOGENOM" id="CLU_940322_0_0_1"/>
<dbReference type="InterPro" id="IPR051988">
    <property type="entry name" value="HRR_RAD51_Paralog"/>
</dbReference>
<evidence type="ECO:0000256" key="3">
    <source>
        <dbReference type="SAM" id="MobiDB-lite"/>
    </source>
</evidence>
<feature type="compositionally biased region" description="Acidic residues" evidence="3">
    <location>
        <begin position="217"/>
        <end position="228"/>
    </location>
</feature>
<dbReference type="SUPFAM" id="SSF52540">
    <property type="entry name" value="P-loop containing nucleoside triphosphate hydrolases"/>
    <property type="match status" value="1"/>
</dbReference>
<evidence type="ECO:0000313" key="4">
    <source>
        <dbReference type="EMBL" id="CBY00525.1"/>
    </source>
</evidence>
<evidence type="ECO:0000256" key="1">
    <source>
        <dbReference type="ARBA" id="ARBA00004123"/>
    </source>
</evidence>
<accession>E5AA34</accession>
<dbReference type="AlphaFoldDB" id="E5AA34"/>
<dbReference type="Proteomes" id="UP000002668">
    <property type="component" value="Genome"/>
</dbReference>
<sequence length="296" mass="32032">MEVQEATRPAEPQLAAHLLREEEVAGLIKEFFSTDPVKTRDTDRWIQTGVESLDRALDGGVEVGRAVGVWGDEGAGAICRMLLADSLLKHEGSMAAVIDTTGNFDVLALYRVILARLQNSHATLSSLCSSLHDVQLDASAEDIATKLLDRVKMMRVFDFVGVKEAVDEIRDELEGRCQRPAVTLKGDEQQVTETVVAAEEHTPNITAQPSKRTVVADSEDEASDEEMLFNDAANAPILDPTPLSHSAAPAPAPTPATPPLPHQHQPKPAFLLLTNLAQTLTPLFLSSPPALTSPYY</sequence>
<dbReference type="OrthoDB" id="336321at2759"/>
<organism evidence="5">
    <name type="scientific">Leptosphaeria maculans (strain JN3 / isolate v23.1.3 / race Av1-4-5-6-7-8)</name>
    <name type="common">Blackleg fungus</name>
    <name type="synonym">Phoma lingam</name>
    <dbReference type="NCBI Taxonomy" id="985895"/>
    <lineage>
        <taxon>Eukaryota</taxon>
        <taxon>Fungi</taxon>
        <taxon>Dikarya</taxon>
        <taxon>Ascomycota</taxon>
        <taxon>Pezizomycotina</taxon>
        <taxon>Dothideomycetes</taxon>
        <taxon>Pleosporomycetidae</taxon>
        <taxon>Pleosporales</taxon>
        <taxon>Pleosporineae</taxon>
        <taxon>Leptosphaeriaceae</taxon>
        <taxon>Plenodomus</taxon>
        <taxon>Plenodomus lingam/Leptosphaeria maculans species complex</taxon>
    </lineage>
</organism>
<dbReference type="EMBL" id="FP929138">
    <property type="protein sequence ID" value="CBY00525.1"/>
    <property type="molecule type" value="Genomic_DNA"/>
</dbReference>